<organism evidence="2 3">
    <name type="scientific">Batillaria attramentaria</name>
    <dbReference type="NCBI Taxonomy" id="370345"/>
    <lineage>
        <taxon>Eukaryota</taxon>
        <taxon>Metazoa</taxon>
        <taxon>Spiralia</taxon>
        <taxon>Lophotrochozoa</taxon>
        <taxon>Mollusca</taxon>
        <taxon>Gastropoda</taxon>
        <taxon>Caenogastropoda</taxon>
        <taxon>Sorbeoconcha</taxon>
        <taxon>Cerithioidea</taxon>
        <taxon>Batillariidae</taxon>
        <taxon>Batillaria</taxon>
    </lineage>
</organism>
<proteinExistence type="predicted"/>
<feature type="compositionally biased region" description="Polar residues" evidence="1">
    <location>
        <begin position="351"/>
        <end position="365"/>
    </location>
</feature>
<evidence type="ECO:0000256" key="1">
    <source>
        <dbReference type="SAM" id="MobiDB-lite"/>
    </source>
</evidence>
<dbReference type="Proteomes" id="UP001519460">
    <property type="component" value="Unassembled WGS sequence"/>
</dbReference>
<dbReference type="EMBL" id="JACVVK020000510">
    <property type="protein sequence ID" value="KAK7469618.1"/>
    <property type="molecule type" value="Genomic_DNA"/>
</dbReference>
<name>A0ABD0JBV1_9CAEN</name>
<feature type="compositionally biased region" description="Basic and acidic residues" evidence="1">
    <location>
        <begin position="321"/>
        <end position="334"/>
    </location>
</feature>
<feature type="region of interest" description="Disordered" evidence="1">
    <location>
        <begin position="131"/>
        <end position="188"/>
    </location>
</feature>
<gene>
    <name evidence="2" type="ORF">BaRGS_00036347</name>
</gene>
<dbReference type="PROSITE" id="PS51257">
    <property type="entry name" value="PROKAR_LIPOPROTEIN"/>
    <property type="match status" value="1"/>
</dbReference>
<feature type="compositionally biased region" description="Low complexity" evidence="1">
    <location>
        <begin position="335"/>
        <end position="348"/>
    </location>
</feature>
<feature type="compositionally biased region" description="Basic and acidic residues" evidence="1">
    <location>
        <begin position="292"/>
        <end position="308"/>
    </location>
</feature>
<keyword evidence="3" id="KW-1185">Reference proteome</keyword>
<feature type="region of interest" description="Disordered" evidence="1">
    <location>
        <begin position="702"/>
        <end position="757"/>
    </location>
</feature>
<feature type="compositionally biased region" description="Polar residues" evidence="1">
    <location>
        <begin position="744"/>
        <end position="757"/>
    </location>
</feature>
<feature type="compositionally biased region" description="Basic and acidic residues" evidence="1">
    <location>
        <begin position="554"/>
        <end position="570"/>
    </location>
</feature>
<dbReference type="AlphaFoldDB" id="A0ABD0JBV1"/>
<feature type="compositionally biased region" description="Polar residues" evidence="1">
    <location>
        <begin position="174"/>
        <end position="188"/>
    </location>
</feature>
<feature type="region of interest" description="Disordered" evidence="1">
    <location>
        <begin position="659"/>
        <end position="690"/>
    </location>
</feature>
<feature type="compositionally biased region" description="Low complexity" evidence="1">
    <location>
        <begin position="538"/>
        <end position="552"/>
    </location>
</feature>
<feature type="compositionally biased region" description="Low complexity" evidence="1">
    <location>
        <begin position="416"/>
        <end position="439"/>
    </location>
</feature>
<feature type="region of interest" description="Disordered" evidence="1">
    <location>
        <begin position="873"/>
        <end position="902"/>
    </location>
</feature>
<feature type="compositionally biased region" description="Low complexity" evidence="1">
    <location>
        <begin position="494"/>
        <end position="509"/>
    </location>
</feature>
<accession>A0ABD0JBV1</accession>
<evidence type="ECO:0000313" key="2">
    <source>
        <dbReference type="EMBL" id="KAK7469618.1"/>
    </source>
</evidence>
<feature type="region of interest" description="Disordered" evidence="1">
    <location>
        <begin position="282"/>
        <end position="597"/>
    </location>
</feature>
<reference evidence="2 3" key="1">
    <citation type="journal article" date="2023" name="Sci. Data">
        <title>Genome assembly of the Korean intertidal mud-creeper Batillaria attramentaria.</title>
        <authorList>
            <person name="Patra A.K."/>
            <person name="Ho P.T."/>
            <person name="Jun S."/>
            <person name="Lee S.J."/>
            <person name="Kim Y."/>
            <person name="Won Y.J."/>
        </authorList>
    </citation>
    <scope>NUCLEOTIDE SEQUENCE [LARGE SCALE GENOMIC DNA]</scope>
    <source>
        <strain evidence="2">Wonlab-2016</strain>
    </source>
</reference>
<feature type="compositionally biased region" description="Polar residues" evidence="1">
    <location>
        <begin position="672"/>
        <end position="690"/>
    </location>
</feature>
<sequence length="902" mass="97043">MKRVTHPLTHFASLTNTSSASSCTHVTKVCAFPSCAPECVVKEQGIDNWVDLYGLVWELEALFVVFRPEVIMMERAGIEWCQSGSSFHPPVGANRPLVQTEEEAMAGTNGVAEDGTMPTWVSQLNALTTAHKAPAGKTPENMGSKAEGETTKKPTSSGLSRKRPGTGRKLPSIPNVNDSPVSSEHSSCVNDNSLDSFLAAGASTNGVTAARMENGHSGTGAQARGVTFSPVFVDTELLLRDTETVMAAMEARMGFRADKGEEDGNGSDTDLSSMVAMVNGDDDYVKPTKYHSPRESLTRKSSKDKDNSNIKIASRKPLIRSRSEQKPPPHRERSTASTRSGAAASVVSDVLSRNDSLDESFQSDVSSERGDASFSRSGSRGKGTITMTKPNRAFALRRARADGTEVAEASQNRRGSAASTVSSQASSRRSSSSHSTGRAPFSAGQASNRSEASLGAQIARKARDNAGGTQSSNSRDSPMTRTDGGRNSLRSGRTTTPSSTASSTSTATSAKKDRDLRTLKSQLKTAPGNKDLAITGVSSRSQSQPGSRSNSPKAAERLAWKRRKEYDPRKAVAQAKAKAKDPKPKPKAQSSLYKQRMIRSASFNNSVDLSGRVRHDTYSVDSTSSAEDLSSAATANDSYTEAGFRRAFIPFHNPLRSDRLSHSADEDEAGTFPTSQDVMSTISKSSSQPPVSLMLHKSAFTPPLSKLHTPSPDSPPPPGASLLLRRRTLGGGGVDYDDIGASTGGASSHRTQAESPQSYDSLIVSSIYQLSLKLKTATDRTLNKLREQDRVSITPSPIDDFLGHPAKSEIPAWKSANQELAGVLKNLRKMEHHLHVMERALFPDEDTDTDVSGMSSREKHKYFQEIERIRSELAGFQPIDTPRTESHDPGSPEMAELAQEFC</sequence>
<feature type="compositionally biased region" description="Polar residues" evidence="1">
    <location>
        <begin position="467"/>
        <end position="480"/>
    </location>
</feature>
<comment type="caution">
    <text evidence="2">The sequence shown here is derived from an EMBL/GenBank/DDBJ whole genome shotgun (WGS) entry which is preliminary data.</text>
</comment>
<evidence type="ECO:0008006" key="4">
    <source>
        <dbReference type="Google" id="ProtNLM"/>
    </source>
</evidence>
<evidence type="ECO:0000313" key="3">
    <source>
        <dbReference type="Proteomes" id="UP001519460"/>
    </source>
</evidence>
<protein>
    <recommendedName>
        <fullName evidence="4">Cep57 centrosome microtubule-binding domain-containing protein</fullName>
    </recommendedName>
</protein>